<dbReference type="InterPro" id="IPR016112">
    <property type="entry name" value="VP_dsDNA_II"/>
</dbReference>
<dbReference type="Gene3D" id="2.70.9.10">
    <property type="entry name" value="Adenovirus Type 2 Hexon, domain 4"/>
    <property type="match status" value="1"/>
</dbReference>
<dbReference type="EMBL" id="MN739179">
    <property type="protein sequence ID" value="QHS92480.1"/>
    <property type="molecule type" value="Genomic_DNA"/>
</dbReference>
<evidence type="ECO:0000259" key="1">
    <source>
        <dbReference type="Pfam" id="PF04451"/>
    </source>
</evidence>
<dbReference type="Pfam" id="PF04451">
    <property type="entry name" value="Capsid_NCLDV"/>
    <property type="match status" value="1"/>
</dbReference>
<accession>A0A6C0BK92</accession>
<reference evidence="2" key="1">
    <citation type="journal article" date="2020" name="Nature">
        <title>Giant virus diversity and host interactions through global metagenomics.</title>
        <authorList>
            <person name="Schulz F."/>
            <person name="Roux S."/>
            <person name="Paez-Espino D."/>
            <person name="Jungbluth S."/>
            <person name="Walsh D.A."/>
            <person name="Denef V.J."/>
            <person name="McMahon K.D."/>
            <person name="Konstantinidis K.T."/>
            <person name="Eloe-Fadrosh E.A."/>
            <person name="Kyrpides N.C."/>
            <person name="Woyke T."/>
        </authorList>
    </citation>
    <scope>NUCLEOTIDE SEQUENCE</scope>
    <source>
        <strain evidence="2">GVMAG-M-3300014204-73</strain>
    </source>
</reference>
<proteinExistence type="predicted"/>
<evidence type="ECO:0000313" key="2">
    <source>
        <dbReference type="EMBL" id="QHS92480.1"/>
    </source>
</evidence>
<dbReference type="InterPro" id="IPR038519">
    <property type="entry name" value="MCP_C_sf"/>
</dbReference>
<name>A0A6C0BK92_9ZZZZ</name>
<dbReference type="SUPFAM" id="SSF49749">
    <property type="entry name" value="Group II dsDNA viruses VP"/>
    <property type="match status" value="2"/>
</dbReference>
<dbReference type="GO" id="GO:0005198">
    <property type="term" value="F:structural molecule activity"/>
    <property type="evidence" value="ECO:0007669"/>
    <property type="project" value="InterPro"/>
</dbReference>
<protein>
    <recommendedName>
        <fullName evidence="1">Major capsid protein C-terminal domain-containing protein</fullName>
    </recommendedName>
</protein>
<feature type="domain" description="Major capsid protein C-terminal" evidence="1">
    <location>
        <begin position="42"/>
        <end position="262"/>
    </location>
</feature>
<sequence length="302" mass="33825">MEFRPAELLWCDESGAIDPSIKNQHLMSCSLWVDYVYLDTDERRRFAQVTHEYLIEQLQYTGEESINNTSNKIRLSFNHPSKELVWVVQKDSHIGTPGGRVSNQWSNYQLDAFDVVGTPFAMFDAPNFGGVGGNFSTTKGVTVGATFGNPVIYAKLQLNGHDRFAGREGTYFNLVQLYQHHTSGALSEGINVYSFGLKPEEHQPSGSVNFSRIDNATLQFAVHPGTFQAIDPETGSIAVTTARVRIYAVNYNILRIMSGMGGLALRLISQGRKASILYIFELCVKLNILWSQRSFKKIIPRC</sequence>
<dbReference type="InterPro" id="IPR007542">
    <property type="entry name" value="MCP_C"/>
</dbReference>
<dbReference type="AlphaFoldDB" id="A0A6C0BK92"/>
<organism evidence="2">
    <name type="scientific">viral metagenome</name>
    <dbReference type="NCBI Taxonomy" id="1070528"/>
    <lineage>
        <taxon>unclassified sequences</taxon>
        <taxon>metagenomes</taxon>
        <taxon>organismal metagenomes</taxon>
    </lineage>
</organism>
<dbReference type="Gene3D" id="2.70.9.20">
    <property type="entry name" value="Major capsid protein Vp54"/>
    <property type="match status" value="1"/>
</dbReference>